<keyword evidence="3" id="KW-0548">Nucleotidyltransferase</keyword>
<protein>
    <submittedName>
        <fullName evidence="3">Reverse transcriptase zinc-binding domain</fullName>
    </submittedName>
</protein>
<dbReference type="Pfam" id="PF13966">
    <property type="entry name" value="zf-RVT"/>
    <property type="match status" value="1"/>
</dbReference>
<keyword evidence="3" id="KW-0808">Transferase</keyword>
<dbReference type="EMBL" id="JAEFBK010000006">
    <property type="protein sequence ID" value="KAG7593814.1"/>
    <property type="molecule type" value="Genomic_DNA"/>
</dbReference>
<dbReference type="AlphaFoldDB" id="A0A8T2C9U4"/>
<comment type="caution">
    <text evidence="3">The sequence shown here is derived from an EMBL/GenBank/DDBJ whole genome shotgun (WGS) entry which is preliminary data.</text>
</comment>
<dbReference type="GO" id="GO:0003964">
    <property type="term" value="F:RNA-directed DNA polymerase activity"/>
    <property type="evidence" value="ECO:0007669"/>
    <property type="project" value="UniProtKB-KW"/>
</dbReference>
<keyword evidence="4" id="KW-1185">Reference proteome</keyword>
<reference evidence="3 4" key="1">
    <citation type="submission" date="2020-12" db="EMBL/GenBank/DDBJ databases">
        <title>Concerted genomic and epigenomic changes stabilize Arabidopsis allopolyploids.</title>
        <authorList>
            <person name="Chen Z."/>
        </authorList>
    </citation>
    <scope>NUCLEOTIDE SEQUENCE [LARGE SCALE GENOMIC DNA]</scope>
    <source>
        <strain evidence="3">Allo738</strain>
        <tissue evidence="3">Leaf</tissue>
    </source>
</reference>
<proteinExistence type="predicted"/>
<dbReference type="Proteomes" id="UP000694240">
    <property type="component" value="Chromosome 6"/>
</dbReference>
<feature type="compositionally biased region" description="Acidic residues" evidence="1">
    <location>
        <begin position="423"/>
        <end position="434"/>
    </location>
</feature>
<organism evidence="3 4">
    <name type="scientific">Arabidopsis thaliana x Arabidopsis arenosa</name>
    <dbReference type="NCBI Taxonomy" id="1240361"/>
    <lineage>
        <taxon>Eukaryota</taxon>
        <taxon>Viridiplantae</taxon>
        <taxon>Streptophyta</taxon>
        <taxon>Embryophyta</taxon>
        <taxon>Tracheophyta</taxon>
        <taxon>Spermatophyta</taxon>
        <taxon>Magnoliopsida</taxon>
        <taxon>eudicotyledons</taxon>
        <taxon>Gunneridae</taxon>
        <taxon>Pentapetalae</taxon>
        <taxon>rosids</taxon>
        <taxon>malvids</taxon>
        <taxon>Brassicales</taxon>
        <taxon>Brassicaceae</taxon>
        <taxon>Camelineae</taxon>
        <taxon>Arabidopsis</taxon>
    </lineage>
</organism>
<gene>
    <name evidence="3" type="ORF">ISN45_Aa01g026020</name>
</gene>
<dbReference type="PANTHER" id="PTHR33116">
    <property type="entry name" value="REVERSE TRANSCRIPTASE ZINC-BINDING DOMAIN-CONTAINING PROTEIN-RELATED-RELATED"/>
    <property type="match status" value="1"/>
</dbReference>
<dbReference type="PANTHER" id="PTHR33116:SF84">
    <property type="entry name" value="RNA-DIRECTED DNA POLYMERASE"/>
    <property type="match status" value="1"/>
</dbReference>
<feature type="domain" description="Reverse transcriptase zinc-binding" evidence="2">
    <location>
        <begin position="260"/>
        <end position="344"/>
    </location>
</feature>
<feature type="region of interest" description="Disordered" evidence="1">
    <location>
        <begin position="416"/>
        <end position="437"/>
    </location>
</feature>
<evidence type="ECO:0000313" key="3">
    <source>
        <dbReference type="EMBL" id="KAG7593814.1"/>
    </source>
</evidence>
<evidence type="ECO:0000256" key="1">
    <source>
        <dbReference type="SAM" id="MobiDB-lite"/>
    </source>
</evidence>
<name>A0A8T2C9U4_9BRAS</name>
<evidence type="ECO:0000259" key="2">
    <source>
        <dbReference type="Pfam" id="PF13966"/>
    </source>
</evidence>
<dbReference type="InterPro" id="IPR026960">
    <property type="entry name" value="RVT-Znf"/>
</dbReference>
<sequence length="500" mass="57655">MTTVDYAPLLEKIRAKISSWTAGALSYAGRLTLINSVIVSLSNFWISAYRLPAGCIKEIDKLCAAFLWSGPDLNPKKAKIAWTEICKPKQEGGLGIKSLAEANTVSCLKLIWRIVPVQSSLWVTWIWKNLIRKGSFWSVKDNSHAGSWMWKKLLKYREVAREMHKVDVNNGHYTSFWYDNWSPMGRLIDVTGPRGVIDMGIPLDATVEKVLQSQRTRKHRVDNLNQIEAAIRDLYQRTRVVEGKDIPLWQSSGAKFSKTFTTKHTWNNIRHLHPRVEWYKGVWFPFSTPKYSFFLWLAIHNRLATGDRIKQWNSGQRVDCVLCDNTEESRDHLFFSCPYAAAIWKALAQRLLHVNYSTDWTQLVALLNNTTIPRLNLFLFSAEDKALELSGSYFEGWKIVYVLGNYSDYVSDDDEVDEHHEYDDDGDDDEEEVEEARQVGPEENIIVGSVFPTNVKHKKRVEHRTHLRNTTGLYFHHYGWNIKAAYMLPICSSAHSHPCT</sequence>
<accession>A0A8T2C9U4</accession>
<evidence type="ECO:0000313" key="4">
    <source>
        <dbReference type="Proteomes" id="UP000694240"/>
    </source>
</evidence>
<keyword evidence="3" id="KW-0695">RNA-directed DNA polymerase</keyword>